<evidence type="ECO:0000256" key="1">
    <source>
        <dbReference type="ARBA" id="ARBA00006738"/>
    </source>
</evidence>
<dbReference type="OrthoDB" id="9802516at2"/>
<dbReference type="SUPFAM" id="SSF52980">
    <property type="entry name" value="Restriction endonuclease-like"/>
    <property type="match status" value="1"/>
</dbReference>
<comment type="similarity">
    <text evidence="1 2">Belongs to the UPF0102 family.</text>
</comment>
<dbReference type="CDD" id="cd20736">
    <property type="entry name" value="PoNe_Nuclease"/>
    <property type="match status" value="1"/>
</dbReference>
<gene>
    <name evidence="3" type="ORF">CLTEP_02710</name>
</gene>
<dbReference type="PANTHER" id="PTHR34039:SF1">
    <property type="entry name" value="UPF0102 PROTEIN YRAN"/>
    <property type="match status" value="1"/>
</dbReference>
<dbReference type="Pfam" id="PF02021">
    <property type="entry name" value="UPF0102"/>
    <property type="match status" value="1"/>
</dbReference>
<dbReference type="AlphaFoldDB" id="A0A151B7H0"/>
<dbReference type="InterPro" id="IPR011335">
    <property type="entry name" value="Restrct_endonuc-II-like"/>
</dbReference>
<evidence type="ECO:0000313" key="3">
    <source>
        <dbReference type="EMBL" id="KYH35878.1"/>
    </source>
</evidence>
<accession>A0A151B7H0</accession>
<comment type="caution">
    <text evidence="3">The sequence shown here is derived from an EMBL/GenBank/DDBJ whole genome shotgun (WGS) entry which is preliminary data.</text>
</comment>
<dbReference type="RefSeq" id="WP_066821368.1">
    <property type="nucleotide sequence ID" value="NZ_LTBA01000001.1"/>
</dbReference>
<dbReference type="STRING" id="1121338.CLTEP_02710"/>
<dbReference type="NCBIfam" id="NF009150">
    <property type="entry name" value="PRK12497.1-3"/>
    <property type="match status" value="1"/>
</dbReference>
<name>A0A151B7H0_9CLOT</name>
<dbReference type="InterPro" id="IPR011856">
    <property type="entry name" value="tRNA_endonuc-like_dom_sf"/>
</dbReference>
<sequence>MKHLKKDIGTLGENIAEDYLLKNGYKILCKNFYCKIGEIDLICQYEDIICIIEVKSRYNTKFGSPSEAINYRKQRKIIKSSQYYLLKNGLTKSNVRFDVIEVLLNYKNTCFRINHIKNAFIT</sequence>
<reference evidence="3 4" key="1">
    <citation type="submission" date="2016-02" db="EMBL/GenBank/DDBJ databases">
        <title>Genome sequence of Clostridium tepidiprofundi DSM 19306.</title>
        <authorList>
            <person name="Poehlein A."/>
            <person name="Daniel R."/>
        </authorList>
    </citation>
    <scope>NUCLEOTIDE SEQUENCE [LARGE SCALE GENOMIC DNA]</scope>
    <source>
        <strain evidence="3 4">DSM 19306</strain>
    </source>
</reference>
<dbReference type="EMBL" id="LTBA01000001">
    <property type="protein sequence ID" value="KYH35878.1"/>
    <property type="molecule type" value="Genomic_DNA"/>
</dbReference>
<evidence type="ECO:0000256" key="2">
    <source>
        <dbReference type="HAMAP-Rule" id="MF_00048"/>
    </source>
</evidence>
<proteinExistence type="inferred from homology"/>
<dbReference type="GO" id="GO:0003676">
    <property type="term" value="F:nucleic acid binding"/>
    <property type="evidence" value="ECO:0007669"/>
    <property type="project" value="InterPro"/>
</dbReference>
<keyword evidence="4" id="KW-1185">Reference proteome</keyword>
<dbReference type="NCBIfam" id="TIGR00252">
    <property type="entry name" value="YraN family protein"/>
    <property type="match status" value="1"/>
</dbReference>
<dbReference type="InterPro" id="IPR003509">
    <property type="entry name" value="UPF0102_YraN-like"/>
</dbReference>
<dbReference type="HAMAP" id="MF_00048">
    <property type="entry name" value="UPF0102"/>
    <property type="match status" value="1"/>
</dbReference>
<dbReference type="PATRIC" id="fig|1121338.3.peg.275"/>
<organism evidence="3 4">
    <name type="scientific">Clostridium tepidiprofundi DSM 19306</name>
    <dbReference type="NCBI Taxonomy" id="1121338"/>
    <lineage>
        <taxon>Bacteria</taxon>
        <taxon>Bacillati</taxon>
        <taxon>Bacillota</taxon>
        <taxon>Clostridia</taxon>
        <taxon>Eubacteriales</taxon>
        <taxon>Clostridiaceae</taxon>
        <taxon>Clostridium</taxon>
    </lineage>
</organism>
<dbReference type="PANTHER" id="PTHR34039">
    <property type="entry name" value="UPF0102 PROTEIN YRAN"/>
    <property type="match status" value="1"/>
</dbReference>
<dbReference type="Gene3D" id="3.40.1350.10">
    <property type="match status" value="1"/>
</dbReference>
<protein>
    <recommendedName>
        <fullName evidence="2">UPF0102 protein CLTEP_02710</fullName>
    </recommendedName>
</protein>
<dbReference type="Proteomes" id="UP000075531">
    <property type="component" value="Unassembled WGS sequence"/>
</dbReference>
<evidence type="ECO:0000313" key="4">
    <source>
        <dbReference type="Proteomes" id="UP000075531"/>
    </source>
</evidence>